<dbReference type="Proteomes" id="UP000663880">
    <property type="component" value="Unassembled WGS sequence"/>
</dbReference>
<evidence type="ECO:0000313" key="4">
    <source>
        <dbReference type="Proteomes" id="UP000663880"/>
    </source>
</evidence>
<evidence type="ECO:0000256" key="1">
    <source>
        <dbReference type="SAM" id="MobiDB-lite"/>
    </source>
</evidence>
<comment type="caution">
    <text evidence="3">The sequence shown here is derived from an EMBL/GenBank/DDBJ whole genome shotgun (WGS) entry which is preliminary data.</text>
</comment>
<reference evidence="3" key="1">
    <citation type="submission" date="2021-02" db="EMBL/GenBank/DDBJ databases">
        <authorList>
            <person name="Steward A R."/>
        </authorList>
    </citation>
    <scope>NUCLEOTIDE SEQUENCE</scope>
</reference>
<keyword evidence="2" id="KW-0472">Membrane</keyword>
<evidence type="ECO:0000313" key="3">
    <source>
        <dbReference type="EMBL" id="CAF4755919.1"/>
    </source>
</evidence>
<feature type="transmembrane region" description="Helical" evidence="2">
    <location>
        <begin position="71"/>
        <end position="90"/>
    </location>
</feature>
<dbReference type="AlphaFoldDB" id="A0A821LTE1"/>
<feature type="region of interest" description="Disordered" evidence="1">
    <location>
        <begin position="105"/>
        <end position="130"/>
    </location>
</feature>
<organism evidence="3 4">
    <name type="scientific">Pieris macdunnoughi</name>
    <dbReference type="NCBI Taxonomy" id="345717"/>
    <lineage>
        <taxon>Eukaryota</taxon>
        <taxon>Metazoa</taxon>
        <taxon>Ecdysozoa</taxon>
        <taxon>Arthropoda</taxon>
        <taxon>Hexapoda</taxon>
        <taxon>Insecta</taxon>
        <taxon>Pterygota</taxon>
        <taxon>Neoptera</taxon>
        <taxon>Endopterygota</taxon>
        <taxon>Lepidoptera</taxon>
        <taxon>Glossata</taxon>
        <taxon>Ditrysia</taxon>
        <taxon>Papilionoidea</taxon>
        <taxon>Pieridae</taxon>
        <taxon>Pierinae</taxon>
        <taxon>Pieris</taxon>
    </lineage>
</organism>
<name>A0A821LTE1_9NEOP</name>
<keyword evidence="4" id="KW-1185">Reference proteome</keyword>
<keyword evidence="2" id="KW-0812">Transmembrane</keyword>
<sequence length="130" mass="14138">MSSRDSWIPLAAGLVVGAVHIRVHVKKATLIAHAEELERKRLAAIRAQSRGTSPPPGGGWLDWIFGDSSGGWFPIIGGSTVFMALLGLVYQNFEKIKQFFGAGGKKWKDPCEGQVRKPPPKTFKSCSCDT</sequence>
<keyword evidence="2" id="KW-1133">Transmembrane helix</keyword>
<dbReference type="OrthoDB" id="6901750at2759"/>
<accession>A0A821LTE1</accession>
<feature type="compositionally biased region" description="Basic and acidic residues" evidence="1">
    <location>
        <begin position="106"/>
        <end position="115"/>
    </location>
</feature>
<proteinExistence type="predicted"/>
<dbReference type="EMBL" id="CAJOBZ010000002">
    <property type="protein sequence ID" value="CAF4755919.1"/>
    <property type="molecule type" value="Genomic_DNA"/>
</dbReference>
<gene>
    <name evidence="3" type="ORF">PMACD_LOCUS991</name>
</gene>
<evidence type="ECO:0000256" key="2">
    <source>
        <dbReference type="SAM" id="Phobius"/>
    </source>
</evidence>
<protein>
    <submittedName>
        <fullName evidence="3">Uncharacterized protein</fullName>
    </submittedName>
</protein>